<organism evidence="2 3">
    <name type="scientific">Micromonospora violae</name>
    <dbReference type="NCBI Taxonomy" id="1278207"/>
    <lineage>
        <taxon>Bacteria</taxon>
        <taxon>Bacillati</taxon>
        <taxon>Actinomycetota</taxon>
        <taxon>Actinomycetes</taxon>
        <taxon>Micromonosporales</taxon>
        <taxon>Micromonosporaceae</taxon>
        <taxon>Micromonospora</taxon>
    </lineage>
</organism>
<name>A0A4Q7UHF4_9ACTN</name>
<gene>
    <name evidence="2" type="ORF">EV382_3068</name>
</gene>
<keyword evidence="1" id="KW-0472">Membrane</keyword>
<reference evidence="2 3" key="1">
    <citation type="submission" date="2019-02" db="EMBL/GenBank/DDBJ databases">
        <title>Sequencing the genomes of 1000 actinobacteria strains.</title>
        <authorList>
            <person name="Klenk H.-P."/>
        </authorList>
    </citation>
    <scope>NUCLEOTIDE SEQUENCE [LARGE SCALE GENOMIC DNA]</scope>
    <source>
        <strain evidence="2 3">DSM 45888</strain>
    </source>
</reference>
<sequence>MIRDVARQRVQTPGGRSGSGLVRLVAHADPVALVGITLSITLSIVLDLTNAASGVESLLAGLMGITISLLVDSLARAERRFHLRTLLDGPPWLVRTTTELAGAVRAAAEQHAGTRVAVEAQRRYEQFRVEAEQLAEGRIIRRGDEDEDLIGATRTCVHRLDALTNVMPRVSGELSWWRSEIGRRYWEANLEALRRGVQITRVFVYATLSDELSALVQRQRAAGARVGLLPLGVVSPHLHVNLTLWDGSSCWEAHMTAHGEIGENQFSVNRADVDRLTRVFDLCAGAATFSD</sequence>
<proteinExistence type="predicted"/>
<feature type="transmembrane region" description="Helical" evidence="1">
    <location>
        <begin position="58"/>
        <end position="75"/>
    </location>
</feature>
<evidence type="ECO:0000256" key="1">
    <source>
        <dbReference type="SAM" id="Phobius"/>
    </source>
</evidence>
<evidence type="ECO:0000313" key="2">
    <source>
        <dbReference type="EMBL" id="RZT79828.1"/>
    </source>
</evidence>
<evidence type="ECO:0000313" key="3">
    <source>
        <dbReference type="Proteomes" id="UP000293781"/>
    </source>
</evidence>
<dbReference type="AlphaFoldDB" id="A0A4Q7UHF4"/>
<dbReference type="RefSeq" id="WP_130402528.1">
    <property type="nucleotide sequence ID" value="NZ_SHKK01000001.1"/>
</dbReference>
<dbReference type="EMBL" id="SHKK01000001">
    <property type="protein sequence ID" value="RZT79828.1"/>
    <property type="molecule type" value="Genomic_DNA"/>
</dbReference>
<dbReference type="Proteomes" id="UP000293781">
    <property type="component" value="Unassembled WGS sequence"/>
</dbReference>
<keyword evidence="1" id="KW-0812">Transmembrane</keyword>
<accession>A0A4Q7UHF4</accession>
<comment type="caution">
    <text evidence="2">The sequence shown here is derived from an EMBL/GenBank/DDBJ whole genome shotgun (WGS) entry which is preliminary data.</text>
</comment>
<dbReference type="OrthoDB" id="3509998at2"/>
<keyword evidence="3" id="KW-1185">Reference proteome</keyword>
<protein>
    <submittedName>
        <fullName evidence="2">Uncharacterized protein</fullName>
    </submittedName>
</protein>
<feature type="transmembrane region" description="Helical" evidence="1">
    <location>
        <begin position="21"/>
        <end position="46"/>
    </location>
</feature>
<keyword evidence="1" id="KW-1133">Transmembrane helix</keyword>